<evidence type="ECO:0000256" key="1">
    <source>
        <dbReference type="SAM" id="MobiDB-lite"/>
    </source>
</evidence>
<feature type="region of interest" description="Disordered" evidence="1">
    <location>
        <begin position="1"/>
        <end position="30"/>
    </location>
</feature>
<accession>A0ABR2E995</accession>
<keyword evidence="3" id="KW-1185">Reference proteome</keyword>
<comment type="caution">
    <text evidence="2">The sequence shown here is derived from an EMBL/GenBank/DDBJ whole genome shotgun (WGS) entry which is preliminary data.</text>
</comment>
<sequence length="125" mass="14091">MSEARLGRDSESHQGSSNEGDSAAPNVPNAQNPQVECLLSVKELFDQLVTTIKRDQPVATPSRARIDQLSQHRAYTFVVTIEEKLEEAKYWLEHTTQILTKQLQCSEEHKLECAIALLVDEALSW</sequence>
<dbReference type="EMBL" id="JBBPBM010000018">
    <property type="protein sequence ID" value="KAK8555336.1"/>
    <property type="molecule type" value="Genomic_DNA"/>
</dbReference>
<dbReference type="Proteomes" id="UP001472677">
    <property type="component" value="Unassembled WGS sequence"/>
</dbReference>
<feature type="compositionally biased region" description="Basic and acidic residues" evidence="1">
    <location>
        <begin position="1"/>
        <end position="12"/>
    </location>
</feature>
<reference evidence="2 3" key="1">
    <citation type="journal article" date="2024" name="G3 (Bethesda)">
        <title>Genome assembly of Hibiscus sabdariffa L. provides insights into metabolisms of medicinal natural products.</title>
        <authorList>
            <person name="Kim T."/>
        </authorList>
    </citation>
    <scope>NUCLEOTIDE SEQUENCE [LARGE SCALE GENOMIC DNA]</scope>
    <source>
        <strain evidence="2">TK-2024</strain>
        <tissue evidence="2">Old leaves</tissue>
    </source>
</reference>
<evidence type="ECO:0000313" key="3">
    <source>
        <dbReference type="Proteomes" id="UP001472677"/>
    </source>
</evidence>
<gene>
    <name evidence="2" type="ORF">V6N12_009484</name>
</gene>
<evidence type="ECO:0000313" key="2">
    <source>
        <dbReference type="EMBL" id="KAK8555336.1"/>
    </source>
</evidence>
<protein>
    <submittedName>
        <fullName evidence="2">Uncharacterized protein</fullName>
    </submittedName>
</protein>
<proteinExistence type="predicted"/>
<organism evidence="2 3">
    <name type="scientific">Hibiscus sabdariffa</name>
    <name type="common">roselle</name>
    <dbReference type="NCBI Taxonomy" id="183260"/>
    <lineage>
        <taxon>Eukaryota</taxon>
        <taxon>Viridiplantae</taxon>
        <taxon>Streptophyta</taxon>
        <taxon>Embryophyta</taxon>
        <taxon>Tracheophyta</taxon>
        <taxon>Spermatophyta</taxon>
        <taxon>Magnoliopsida</taxon>
        <taxon>eudicotyledons</taxon>
        <taxon>Gunneridae</taxon>
        <taxon>Pentapetalae</taxon>
        <taxon>rosids</taxon>
        <taxon>malvids</taxon>
        <taxon>Malvales</taxon>
        <taxon>Malvaceae</taxon>
        <taxon>Malvoideae</taxon>
        <taxon>Hibiscus</taxon>
    </lineage>
</organism>
<name>A0ABR2E995_9ROSI</name>